<feature type="transmembrane region" description="Helical" evidence="6">
    <location>
        <begin position="124"/>
        <end position="146"/>
    </location>
</feature>
<evidence type="ECO:0000256" key="3">
    <source>
        <dbReference type="ARBA" id="ARBA00022692"/>
    </source>
</evidence>
<comment type="subcellular location">
    <subcellularLocation>
        <location evidence="1">Cell membrane</location>
        <topology evidence="1">Multi-pass membrane protein</topology>
    </subcellularLocation>
</comment>
<feature type="transmembrane region" description="Helical" evidence="6">
    <location>
        <begin position="97"/>
        <end position="118"/>
    </location>
</feature>
<dbReference type="PANTHER" id="PTHR42770:SF7">
    <property type="entry name" value="MEMBRANE PROTEIN"/>
    <property type="match status" value="1"/>
</dbReference>
<keyword evidence="5 6" id="KW-0472">Membrane</keyword>
<evidence type="ECO:0000256" key="2">
    <source>
        <dbReference type="ARBA" id="ARBA00022475"/>
    </source>
</evidence>
<comment type="caution">
    <text evidence="7">The sequence shown here is derived from an EMBL/GenBank/DDBJ whole genome shotgun (WGS) entry which is preliminary data.</text>
</comment>
<dbReference type="GO" id="GO:0022857">
    <property type="term" value="F:transmembrane transporter activity"/>
    <property type="evidence" value="ECO:0007669"/>
    <property type="project" value="InterPro"/>
</dbReference>
<dbReference type="Pfam" id="PF13520">
    <property type="entry name" value="AA_permease_2"/>
    <property type="match status" value="1"/>
</dbReference>
<proteinExistence type="predicted"/>
<evidence type="ECO:0000256" key="5">
    <source>
        <dbReference type="ARBA" id="ARBA00023136"/>
    </source>
</evidence>
<dbReference type="Gene3D" id="1.20.1740.10">
    <property type="entry name" value="Amino acid/polyamine transporter I"/>
    <property type="match status" value="1"/>
</dbReference>
<feature type="transmembrane region" description="Helical" evidence="6">
    <location>
        <begin position="12"/>
        <end position="33"/>
    </location>
</feature>
<dbReference type="AlphaFoldDB" id="A0A9D2TEX0"/>
<dbReference type="PANTHER" id="PTHR42770">
    <property type="entry name" value="AMINO ACID TRANSPORTER-RELATED"/>
    <property type="match status" value="1"/>
</dbReference>
<gene>
    <name evidence="7" type="ORF">H9931_14435</name>
</gene>
<feature type="transmembrane region" description="Helical" evidence="6">
    <location>
        <begin position="198"/>
        <end position="218"/>
    </location>
</feature>
<keyword evidence="2" id="KW-1003">Cell membrane</keyword>
<evidence type="ECO:0000256" key="1">
    <source>
        <dbReference type="ARBA" id="ARBA00004651"/>
    </source>
</evidence>
<sequence length="437" mass="45863">MANNQELKKSLTAVNGWAISTGGMIGISIFMISGQISGIAGPAACLGFALAACVVIIIALCISEISSACTKAGGANVHPQFALGGKAGDFLSFFSGWAMWGSQGLGPAIIAITCASYLAKVLSLFDIIVPIPDNIMAVVIILILTVLNSRGGEGSKAFQLITTVGIIGAMLIFVAGSLTHAKPELLVDFMPNGPKSVLQAASICILSYGGWSTIPAMAEEFKNPGKDIPKAIISSLITCGLLYTVFCYAMNAQLPGAILAESSSPPVDAALQFTSWGALLISVAGLLACLSTVNGWIVTGPRVFFSMGRDGVIPKVFGKVSSNGVPSIALWVTSIGQCLLALTGMVQLLIPMVTFVLMISWGISLISMFFLRYKHPEVKAPFRAPGFPVVLLVAFAALVYMMSLLDSTAVLAGCIWQVVGVVLYYLFKYSSLHKLCE</sequence>
<feature type="transmembrane region" description="Helical" evidence="6">
    <location>
        <begin position="408"/>
        <end position="427"/>
    </location>
</feature>
<dbReference type="InterPro" id="IPR050367">
    <property type="entry name" value="APC_superfamily"/>
</dbReference>
<feature type="transmembrane region" description="Helical" evidence="6">
    <location>
        <begin position="158"/>
        <end position="178"/>
    </location>
</feature>
<dbReference type="InterPro" id="IPR002293">
    <property type="entry name" value="AA/rel_permease1"/>
</dbReference>
<evidence type="ECO:0000256" key="6">
    <source>
        <dbReference type="SAM" id="Phobius"/>
    </source>
</evidence>
<dbReference type="GO" id="GO:0005886">
    <property type="term" value="C:plasma membrane"/>
    <property type="evidence" value="ECO:0007669"/>
    <property type="project" value="UniProtKB-SubCell"/>
</dbReference>
<feature type="transmembrane region" description="Helical" evidence="6">
    <location>
        <begin position="273"/>
        <end position="299"/>
    </location>
</feature>
<reference evidence="7" key="2">
    <citation type="submission" date="2021-04" db="EMBL/GenBank/DDBJ databases">
        <authorList>
            <person name="Gilroy R."/>
        </authorList>
    </citation>
    <scope>NUCLEOTIDE SEQUENCE</scope>
    <source>
        <strain evidence="7">CHK198-12963</strain>
    </source>
</reference>
<feature type="transmembrane region" description="Helical" evidence="6">
    <location>
        <begin position="382"/>
        <end position="402"/>
    </location>
</feature>
<protein>
    <submittedName>
        <fullName evidence="7">APC family permease</fullName>
    </submittedName>
</protein>
<keyword evidence="3 6" id="KW-0812">Transmembrane</keyword>
<feature type="transmembrane region" description="Helical" evidence="6">
    <location>
        <begin position="39"/>
        <end position="62"/>
    </location>
</feature>
<evidence type="ECO:0000313" key="7">
    <source>
        <dbReference type="EMBL" id="HJC67885.1"/>
    </source>
</evidence>
<feature type="transmembrane region" description="Helical" evidence="6">
    <location>
        <begin position="348"/>
        <end position="370"/>
    </location>
</feature>
<dbReference type="EMBL" id="DWWB01000086">
    <property type="protein sequence ID" value="HJC67885.1"/>
    <property type="molecule type" value="Genomic_DNA"/>
</dbReference>
<organism evidence="7 8">
    <name type="scientific">Candidatus Enterocloster excrementigallinarum</name>
    <dbReference type="NCBI Taxonomy" id="2838558"/>
    <lineage>
        <taxon>Bacteria</taxon>
        <taxon>Bacillati</taxon>
        <taxon>Bacillota</taxon>
        <taxon>Clostridia</taxon>
        <taxon>Lachnospirales</taxon>
        <taxon>Lachnospiraceae</taxon>
        <taxon>Enterocloster</taxon>
    </lineage>
</organism>
<dbReference type="PIRSF" id="PIRSF006060">
    <property type="entry name" value="AA_transporter"/>
    <property type="match status" value="1"/>
</dbReference>
<evidence type="ECO:0000313" key="8">
    <source>
        <dbReference type="Proteomes" id="UP000823863"/>
    </source>
</evidence>
<feature type="transmembrane region" description="Helical" evidence="6">
    <location>
        <begin position="230"/>
        <end position="253"/>
    </location>
</feature>
<evidence type="ECO:0000256" key="4">
    <source>
        <dbReference type="ARBA" id="ARBA00022989"/>
    </source>
</evidence>
<keyword evidence="4 6" id="KW-1133">Transmembrane helix</keyword>
<name>A0A9D2TEX0_9FIRM</name>
<reference evidence="7" key="1">
    <citation type="journal article" date="2021" name="PeerJ">
        <title>Extensive microbial diversity within the chicken gut microbiome revealed by metagenomics and culture.</title>
        <authorList>
            <person name="Gilroy R."/>
            <person name="Ravi A."/>
            <person name="Getino M."/>
            <person name="Pursley I."/>
            <person name="Horton D.L."/>
            <person name="Alikhan N.F."/>
            <person name="Baker D."/>
            <person name="Gharbi K."/>
            <person name="Hall N."/>
            <person name="Watson M."/>
            <person name="Adriaenssens E.M."/>
            <person name="Foster-Nyarko E."/>
            <person name="Jarju S."/>
            <person name="Secka A."/>
            <person name="Antonio M."/>
            <person name="Oren A."/>
            <person name="Chaudhuri R.R."/>
            <person name="La Ragione R."/>
            <person name="Hildebrand F."/>
            <person name="Pallen M.J."/>
        </authorList>
    </citation>
    <scope>NUCLEOTIDE SEQUENCE</scope>
    <source>
        <strain evidence="7">CHK198-12963</strain>
    </source>
</reference>
<dbReference type="Proteomes" id="UP000823863">
    <property type="component" value="Unassembled WGS sequence"/>
</dbReference>
<feature type="transmembrane region" description="Helical" evidence="6">
    <location>
        <begin position="320"/>
        <end position="342"/>
    </location>
</feature>
<accession>A0A9D2TEX0</accession>